<evidence type="ECO:0000256" key="9">
    <source>
        <dbReference type="SAM" id="Phobius"/>
    </source>
</evidence>
<dbReference type="InterPro" id="IPR005828">
    <property type="entry name" value="MFS_sugar_transport-like"/>
</dbReference>
<dbReference type="Proteomes" id="UP001182556">
    <property type="component" value="Unassembled WGS sequence"/>
</dbReference>
<accession>A0AAD9CTI6</accession>
<dbReference type="AlphaFoldDB" id="A0AAD9CTI6"/>
<keyword evidence="4 9" id="KW-0812">Transmembrane</keyword>
<feature type="transmembrane region" description="Helical" evidence="9">
    <location>
        <begin position="418"/>
        <end position="441"/>
    </location>
</feature>
<feature type="transmembrane region" description="Helical" evidence="9">
    <location>
        <begin position="390"/>
        <end position="412"/>
    </location>
</feature>
<comment type="catalytic activity">
    <reaction evidence="7">
        <text>myo-inositol(out) + H(+)(out) = myo-inositol(in) + H(+)(in)</text>
        <dbReference type="Rhea" id="RHEA:60364"/>
        <dbReference type="ChEBI" id="CHEBI:15378"/>
        <dbReference type="ChEBI" id="CHEBI:17268"/>
    </reaction>
</comment>
<feature type="transmembrane region" description="Helical" evidence="9">
    <location>
        <begin position="115"/>
        <end position="135"/>
    </location>
</feature>
<evidence type="ECO:0000256" key="6">
    <source>
        <dbReference type="ARBA" id="ARBA00023136"/>
    </source>
</evidence>
<evidence type="ECO:0000259" key="10">
    <source>
        <dbReference type="PROSITE" id="PS50850"/>
    </source>
</evidence>
<feature type="transmembrane region" description="Helical" evidence="9">
    <location>
        <begin position="323"/>
        <end position="346"/>
    </location>
</feature>
<name>A0AAD9CTI6_PAPLA</name>
<evidence type="ECO:0000256" key="3">
    <source>
        <dbReference type="ARBA" id="ARBA00022448"/>
    </source>
</evidence>
<dbReference type="InterPro" id="IPR050360">
    <property type="entry name" value="MFS_Sugar_Transporters"/>
</dbReference>
<evidence type="ECO:0000256" key="4">
    <source>
        <dbReference type="ARBA" id="ARBA00022692"/>
    </source>
</evidence>
<dbReference type="NCBIfam" id="TIGR00879">
    <property type="entry name" value="SP"/>
    <property type="match status" value="1"/>
</dbReference>
<dbReference type="InterPro" id="IPR005829">
    <property type="entry name" value="Sugar_transporter_CS"/>
</dbReference>
<dbReference type="GO" id="GO:0016020">
    <property type="term" value="C:membrane"/>
    <property type="evidence" value="ECO:0007669"/>
    <property type="project" value="UniProtKB-SubCell"/>
</dbReference>
<feature type="transmembrane region" description="Helical" evidence="9">
    <location>
        <begin position="358"/>
        <end position="378"/>
    </location>
</feature>
<dbReference type="SUPFAM" id="SSF103473">
    <property type="entry name" value="MFS general substrate transporter"/>
    <property type="match status" value="1"/>
</dbReference>
<evidence type="ECO:0000256" key="1">
    <source>
        <dbReference type="ARBA" id="ARBA00004141"/>
    </source>
</evidence>
<proteinExistence type="inferred from homology"/>
<dbReference type="PROSITE" id="PS00217">
    <property type="entry name" value="SUGAR_TRANSPORT_2"/>
    <property type="match status" value="1"/>
</dbReference>
<sequence length="555" mass="61200">MSTAVDYKPPQAPDVEASHFDLEKKQSTVDHVEDSQQLDKTGHYANQIEHEETALSALRNHKWANLWIVYAIWVLVACSFDNNASSSILGIPQFRQDFGSAYAGSYVLPAKWQSAYSGGPAAATVIGAFASGWVVDRIGRKLLIGGCYLIVMVGITVEIIANTTADPNAVFFAGKFINGLAIGGLISTVMSYVGELAPTALRGVWTAMCALAFTIGPFMLAFILNAYGGLPNSWAYKSSFVAQYGVTGIGLALWPFMPESPTWLLVKGRDEKAARALKQLGYEGERAEHRLAMIKLTLAQARKETDGATYAECFKKSNLRRTIIAVMPLSIQAFSGIFWIAGYATYYFQLAGYTTSESFHLGIIQQCLSVFGNVLSWFMIERFGRRFLSLWGLVILTVLLFLTGGIACIGTMSANKAVTAFILFYCWLYNVTIGATAYVAMSEISTSRLRAKTAALALLFQSAWGTFWSFILPFIFNPDKANLGAKTAFIFAAQSIICCVYFYFYHPETKGRTYEELDEMFREGVPARKFATYVTEAQKRGEQVREDVAAGRAHL</sequence>
<dbReference type="FunFam" id="1.20.1250.20:FF:000078">
    <property type="entry name" value="MFS maltose transporter, putative"/>
    <property type="match status" value="1"/>
</dbReference>
<feature type="transmembrane region" description="Helical" evidence="9">
    <location>
        <begin position="142"/>
        <end position="163"/>
    </location>
</feature>
<feature type="transmembrane region" description="Helical" evidence="9">
    <location>
        <begin position="240"/>
        <end position="257"/>
    </location>
</feature>
<dbReference type="PROSITE" id="PS50850">
    <property type="entry name" value="MFS"/>
    <property type="match status" value="1"/>
</dbReference>
<feature type="transmembrane region" description="Helical" evidence="9">
    <location>
        <begin position="488"/>
        <end position="505"/>
    </location>
</feature>
<evidence type="ECO:0000256" key="5">
    <source>
        <dbReference type="ARBA" id="ARBA00022989"/>
    </source>
</evidence>
<dbReference type="InterPro" id="IPR036259">
    <property type="entry name" value="MFS_trans_sf"/>
</dbReference>
<gene>
    <name evidence="11" type="ORF">DB88DRAFT_498719</name>
</gene>
<feature type="domain" description="Major facilitator superfamily (MFS) profile" evidence="10">
    <location>
        <begin position="67"/>
        <end position="510"/>
    </location>
</feature>
<evidence type="ECO:0000256" key="2">
    <source>
        <dbReference type="ARBA" id="ARBA00010992"/>
    </source>
</evidence>
<evidence type="ECO:0000313" key="11">
    <source>
        <dbReference type="EMBL" id="KAK1921646.1"/>
    </source>
</evidence>
<reference evidence="11" key="1">
    <citation type="submission" date="2023-02" db="EMBL/GenBank/DDBJ databases">
        <title>Identification and recombinant expression of a fungal hydrolase from Papiliotrema laurentii that hydrolyzes apple cutin and clears colloidal polyester polyurethane.</title>
        <authorList>
            <consortium name="DOE Joint Genome Institute"/>
            <person name="Roman V.A."/>
            <person name="Bojanowski C."/>
            <person name="Crable B.R."/>
            <person name="Wagner D.N."/>
            <person name="Hung C.S."/>
            <person name="Nadeau L.J."/>
            <person name="Schratz L."/>
            <person name="Haridas S."/>
            <person name="Pangilinan J."/>
            <person name="Lipzen A."/>
            <person name="Na H."/>
            <person name="Yan M."/>
            <person name="Ng V."/>
            <person name="Grigoriev I.V."/>
            <person name="Spatafora J.W."/>
            <person name="Barlow D."/>
            <person name="Biffinger J."/>
            <person name="Kelley-Loughnane N."/>
            <person name="Varaljay V.A."/>
            <person name="Crookes-Goodson W.J."/>
        </authorList>
    </citation>
    <scope>NUCLEOTIDE SEQUENCE</scope>
    <source>
        <strain evidence="11">5307AH</strain>
    </source>
</reference>
<keyword evidence="6 9" id="KW-0472">Membrane</keyword>
<dbReference type="Gene3D" id="1.20.1250.20">
    <property type="entry name" value="MFS general substrate transporter like domains"/>
    <property type="match status" value="1"/>
</dbReference>
<keyword evidence="3 8" id="KW-0813">Transport</keyword>
<protein>
    <submittedName>
        <fullName evidence="11">MFS hexose transporter</fullName>
    </submittedName>
</protein>
<evidence type="ECO:0000256" key="7">
    <source>
        <dbReference type="ARBA" id="ARBA00049119"/>
    </source>
</evidence>
<dbReference type="InterPro" id="IPR020846">
    <property type="entry name" value="MFS_dom"/>
</dbReference>
<feature type="transmembrane region" description="Helical" evidence="9">
    <location>
        <begin position="63"/>
        <end position="80"/>
    </location>
</feature>
<evidence type="ECO:0000313" key="12">
    <source>
        <dbReference type="Proteomes" id="UP001182556"/>
    </source>
</evidence>
<keyword evidence="12" id="KW-1185">Reference proteome</keyword>
<dbReference type="EMBL" id="JAODAN010000010">
    <property type="protein sequence ID" value="KAK1921646.1"/>
    <property type="molecule type" value="Genomic_DNA"/>
</dbReference>
<comment type="caution">
    <text evidence="11">The sequence shown here is derived from an EMBL/GenBank/DDBJ whole genome shotgun (WGS) entry which is preliminary data.</text>
</comment>
<organism evidence="11 12">
    <name type="scientific">Papiliotrema laurentii</name>
    <name type="common">Cryptococcus laurentii</name>
    <dbReference type="NCBI Taxonomy" id="5418"/>
    <lineage>
        <taxon>Eukaryota</taxon>
        <taxon>Fungi</taxon>
        <taxon>Dikarya</taxon>
        <taxon>Basidiomycota</taxon>
        <taxon>Agaricomycotina</taxon>
        <taxon>Tremellomycetes</taxon>
        <taxon>Tremellales</taxon>
        <taxon>Rhynchogastremaceae</taxon>
        <taxon>Papiliotrema</taxon>
    </lineage>
</organism>
<dbReference type="PANTHER" id="PTHR48022">
    <property type="entry name" value="PLASTIDIC GLUCOSE TRANSPORTER 4"/>
    <property type="match status" value="1"/>
</dbReference>
<comment type="similarity">
    <text evidence="2 8">Belongs to the major facilitator superfamily. Sugar transporter (TC 2.A.1.1) family.</text>
</comment>
<dbReference type="PROSITE" id="PS00216">
    <property type="entry name" value="SUGAR_TRANSPORT_1"/>
    <property type="match status" value="1"/>
</dbReference>
<evidence type="ECO:0000256" key="8">
    <source>
        <dbReference type="RuleBase" id="RU003346"/>
    </source>
</evidence>
<feature type="transmembrane region" description="Helical" evidence="9">
    <location>
        <begin position="169"/>
        <end position="193"/>
    </location>
</feature>
<dbReference type="Pfam" id="PF00083">
    <property type="entry name" value="Sugar_tr"/>
    <property type="match status" value="1"/>
</dbReference>
<dbReference type="PANTHER" id="PTHR48022:SF22">
    <property type="entry name" value="MAJOR FACILITATOR SUPERFAMILY (MFS) PROFILE DOMAIN-CONTAINING PROTEIN"/>
    <property type="match status" value="1"/>
</dbReference>
<keyword evidence="5 9" id="KW-1133">Transmembrane helix</keyword>
<feature type="transmembrane region" description="Helical" evidence="9">
    <location>
        <begin position="453"/>
        <end position="476"/>
    </location>
</feature>
<dbReference type="InterPro" id="IPR003663">
    <property type="entry name" value="Sugar/inositol_transpt"/>
</dbReference>
<comment type="subcellular location">
    <subcellularLocation>
        <location evidence="1">Membrane</location>
        <topology evidence="1">Multi-pass membrane protein</topology>
    </subcellularLocation>
</comment>
<feature type="transmembrane region" description="Helical" evidence="9">
    <location>
        <begin position="205"/>
        <end position="228"/>
    </location>
</feature>
<dbReference type="GO" id="GO:0005351">
    <property type="term" value="F:carbohydrate:proton symporter activity"/>
    <property type="evidence" value="ECO:0007669"/>
    <property type="project" value="TreeGrafter"/>
</dbReference>